<keyword evidence="3" id="KW-1185">Reference proteome</keyword>
<evidence type="ECO:0000259" key="1">
    <source>
        <dbReference type="Pfam" id="PF12728"/>
    </source>
</evidence>
<protein>
    <recommendedName>
        <fullName evidence="1">Helix-turn-helix domain-containing protein</fullName>
    </recommendedName>
</protein>
<name>A0ABP7MHI7_9BACT</name>
<sequence>MQAVILVSEAEWNGLLNEVARLRTEVEKLSTPAAPPDRILTVREAALYLRLKPEGVRNARRQGRLQGLHINEKEWGFRLSELTRYLTRYNRRPLDGPLPN</sequence>
<reference evidence="3" key="1">
    <citation type="journal article" date="2019" name="Int. J. Syst. Evol. Microbiol.">
        <title>The Global Catalogue of Microorganisms (GCM) 10K type strain sequencing project: providing services to taxonomists for standard genome sequencing and annotation.</title>
        <authorList>
            <consortium name="The Broad Institute Genomics Platform"/>
            <consortium name="The Broad Institute Genome Sequencing Center for Infectious Disease"/>
            <person name="Wu L."/>
            <person name="Ma J."/>
        </authorList>
    </citation>
    <scope>NUCLEOTIDE SEQUENCE [LARGE SCALE GENOMIC DNA]</scope>
    <source>
        <strain evidence="3">JCM 17214</strain>
    </source>
</reference>
<dbReference type="EMBL" id="BAABDH010000015">
    <property type="protein sequence ID" value="GAA3923285.1"/>
    <property type="molecule type" value="Genomic_DNA"/>
</dbReference>
<dbReference type="RefSeq" id="WP_345110123.1">
    <property type="nucleotide sequence ID" value="NZ_BAABDH010000015.1"/>
</dbReference>
<dbReference type="InterPro" id="IPR041657">
    <property type="entry name" value="HTH_17"/>
</dbReference>
<dbReference type="Pfam" id="PF12728">
    <property type="entry name" value="HTH_17"/>
    <property type="match status" value="1"/>
</dbReference>
<gene>
    <name evidence="2" type="ORF">GCM10022406_06860</name>
</gene>
<feature type="domain" description="Helix-turn-helix" evidence="1">
    <location>
        <begin position="40"/>
        <end position="88"/>
    </location>
</feature>
<evidence type="ECO:0000313" key="3">
    <source>
        <dbReference type="Proteomes" id="UP001499909"/>
    </source>
</evidence>
<organism evidence="2 3">
    <name type="scientific">Hymenobacter algoricola</name>
    <dbReference type="NCBI Taxonomy" id="486267"/>
    <lineage>
        <taxon>Bacteria</taxon>
        <taxon>Pseudomonadati</taxon>
        <taxon>Bacteroidota</taxon>
        <taxon>Cytophagia</taxon>
        <taxon>Cytophagales</taxon>
        <taxon>Hymenobacteraceae</taxon>
        <taxon>Hymenobacter</taxon>
    </lineage>
</organism>
<proteinExistence type="predicted"/>
<dbReference type="Proteomes" id="UP001499909">
    <property type="component" value="Unassembled WGS sequence"/>
</dbReference>
<evidence type="ECO:0000313" key="2">
    <source>
        <dbReference type="EMBL" id="GAA3923285.1"/>
    </source>
</evidence>
<accession>A0ABP7MHI7</accession>
<comment type="caution">
    <text evidence="2">The sequence shown here is derived from an EMBL/GenBank/DDBJ whole genome shotgun (WGS) entry which is preliminary data.</text>
</comment>